<organism evidence="1 2">
    <name type="scientific">Mycena venus</name>
    <dbReference type="NCBI Taxonomy" id="2733690"/>
    <lineage>
        <taxon>Eukaryota</taxon>
        <taxon>Fungi</taxon>
        <taxon>Dikarya</taxon>
        <taxon>Basidiomycota</taxon>
        <taxon>Agaricomycotina</taxon>
        <taxon>Agaricomycetes</taxon>
        <taxon>Agaricomycetidae</taxon>
        <taxon>Agaricales</taxon>
        <taxon>Marasmiineae</taxon>
        <taxon>Mycenaceae</taxon>
        <taxon>Mycena</taxon>
    </lineage>
</organism>
<protein>
    <submittedName>
        <fullName evidence="1">Uncharacterized protein</fullName>
    </submittedName>
</protein>
<sequence length="112" mass="12725">MGRQHPVLPPSRRCKRRAHSRVWAMRFHLSTLQWTTAVHGLRTREEWPTRVDEAEATSCMAIMQVDRNGSTPYTRMCALRAKVRMHADPLLLAGAALRTTQLCSGAPYRLVA</sequence>
<comment type="caution">
    <text evidence="1">The sequence shown here is derived from an EMBL/GenBank/DDBJ whole genome shotgun (WGS) entry which is preliminary data.</text>
</comment>
<reference evidence="1" key="1">
    <citation type="submission" date="2020-05" db="EMBL/GenBank/DDBJ databases">
        <title>Mycena genomes resolve the evolution of fungal bioluminescence.</title>
        <authorList>
            <person name="Tsai I.J."/>
        </authorList>
    </citation>
    <scope>NUCLEOTIDE SEQUENCE</scope>
    <source>
        <strain evidence="1">CCC161011</strain>
    </source>
</reference>
<gene>
    <name evidence="1" type="ORF">MVEN_00023100</name>
</gene>
<proteinExistence type="predicted"/>
<accession>A0A8H6Z300</accession>
<dbReference type="AlphaFoldDB" id="A0A8H6Z300"/>
<dbReference type="Proteomes" id="UP000620124">
    <property type="component" value="Unassembled WGS sequence"/>
</dbReference>
<evidence type="ECO:0000313" key="2">
    <source>
        <dbReference type="Proteomes" id="UP000620124"/>
    </source>
</evidence>
<dbReference type="EMBL" id="JACAZI010000001">
    <property type="protein sequence ID" value="KAF7371670.1"/>
    <property type="molecule type" value="Genomic_DNA"/>
</dbReference>
<keyword evidence="2" id="KW-1185">Reference proteome</keyword>
<name>A0A8H6Z300_9AGAR</name>
<evidence type="ECO:0000313" key="1">
    <source>
        <dbReference type="EMBL" id="KAF7371670.1"/>
    </source>
</evidence>